<dbReference type="Proteomes" id="UP000824120">
    <property type="component" value="Chromosome 3"/>
</dbReference>
<reference evidence="1 2" key="1">
    <citation type="submission" date="2020-09" db="EMBL/GenBank/DDBJ databases">
        <title>De no assembly of potato wild relative species, Solanum commersonii.</title>
        <authorList>
            <person name="Cho K."/>
        </authorList>
    </citation>
    <scope>NUCLEOTIDE SEQUENCE [LARGE SCALE GENOMIC DNA]</scope>
    <source>
        <strain evidence="1">LZ3.2</strain>
        <tissue evidence="1">Leaf</tissue>
    </source>
</reference>
<organism evidence="1 2">
    <name type="scientific">Solanum commersonii</name>
    <name type="common">Commerson's wild potato</name>
    <name type="synonym">Commerson's nightshade</name>
    <dbReference type="NCBI Taxonomy" id="4109"/>
    <lineage>
        <taxon>Eukaryota</taxon>
        <taxon>Viridiplantae</taxon>
        <taxon>Streptophyta</taxon>
        <taxon>Embryophyta</taxon>
        <taxon>Tracheophyta</taxon>
        <taxon>Spermatophyta</taxon>
        <taxon>Magnoliopsida</taxon>
        <taxon>eudicotyledons</taxon>
        <taxon>Gunneridae</taxon>
        <taxon>Pentapetalae</taxon>
        <taxon>asterids</taxon>
        <taxon>lamiids</taxon>
        <taxon>Solanales</taxon>
        <taxon>Solanaceae</taxon>
        <taxon>Solanoideae</taxon>
        <taxon>Solaneae</taxon>
        <taxon>Solanum</taxon>
    </lineage>
</organism>
<accession>A0A9J5ZZN5</accession>
<evidence type="ECO:0000313" key="2">
    <source>
        <dbReference type="Proteomes" id="UP000824120"/>
    </source>
</evidence>
<proteinExistence type="predicted"/>
<name>A0A9J5ZZN5_SOLCO</name>
<gene>
    <name evidence="1" type="ORF">H5410_017561</name>
</gene>
<dbReference type="EMBL" id="JACXVP010000003">
    <property type="protein sequence ID" value="KAG5617737.1"/>
    <property type="molecule type" value="Genomic_DNA"/>
</dbReference>
<protein>
    <submittedName>
        <fullName evidence="1">Uncharacterized protein</fullName>
    </submittedName>
</protein>
<keyword evidence="2" id="KW-1185">Reference proteome</keyword>
<sequence length="64" mass="7659">MPFFYPCQFWQNQQIGIALNFLAEQRKWLVMGLRNLIFGERNYVKLITKEKNLIIRAKVASTLR</sequence>
<dbReference type="AlphaFoldDB" id="A0A9J5ZZN5"/>
<evidence type="ECO:0000313" key="1">
    <source>
        <dbReference type="EMBL" id="KAG5617737.1"/>
    </source>
</evidence>
<comment type="caution">
    <text evidence="1">The sequence shown here is derived from an EMBL/GenBank/DDBJ whole genome shotgun (WGS) entry which is preliminary data.</text>
</comment>